<feature type="domain" description="N-acetyltransferase" evidence="1">
    <location>
        <begin position="12"/>
        <end position="166"/>
    </location>
</feature>
<evidence type="ECO:0000313" key="3">
    <source>
        <dbReference type="Proteomes" id="UP000530928"/>
    </source>
</evidence>
<dbReference type="GO" id="GO:1990189">
    <property type="term" value="F:protein N-terminal-serine acetyltransferase activity"/>
    <property type="evidence" value="ECO:0007669"/>
    <property type="project" value="TreeGrafter"/>
</dbReference>
<dbReference type="GO" id="GO:0008999">
    <property type="term" value="F:protein-N-terminal-alanine acetyltransferase activity"/>
    <property type="evidence" value="ECO:0007669"/>
    <property type="project" value="TreeGrafter"/>
</dbReference>
<dbReference type="CDD" id="cd04301">
    <property type="entry name" value="NAT_SF"/>
    <property type="match status" value="1"/>
</dbReference>
<protein>
    <submittedName>
        <fullName evidence="2">RimJ/RimL family protein N-acetyltransferase</fullName>
    </submittedName>
</protein>
<dbReference type="EMBL" id="JACDUR010000008">
    <property type="protein sequence ID" value="MBA2896096.1"/>
    <property type="molecule type" value="Genomic_DNA"/>
</dbReference>
<dbReference type="PROSITE" id="PS51186">
    <property type="entry name" value="GNAT"/>
    <property type="match status" value="2"/>
</dbReference>
<dbReference type="AlphaFoldDB" id="A0A7W0HUT1"/>
<dbReference type="InterPro" id="IPR000182">
    <property type="entry name" value="GNAT_dom"/>
</dbReference>
<keyword evidence="3" id="KW-1185">Reference proteome</keyword>
<proteinExistence type="predicted"/>
<dbReference type="GO" id="GO:0005737">
    <property type="term" value="C:cytoplasm"/>
    <property type="evidence" value="ECO:0007669"/>
    <property type="project" value="TreeGrafter"/>
</dbReference>
<dbReference type="Pfam" id="PF13302">
    <property type="entry name" value="Acetyltransf_3"/>
    <property type="match status" value="2"/>
</dbReference>
<organism evidence="2 3">
    <name type="scientific">Nonomuraea soli</name>
    <dbReference type="NCBI Taxonomy" id="1032476"/>
    <lineage>
        <taxon>Bacteria</taxon>
        <taxon>Bacillati</taxon>
        <taxon>Actinomycetota</taxon>
        <taxon>Actinomycetes</taxon>
        <taxon>Streptosporangiales</taxon>
        <taxon>Streptosporangiaceae</taxon>
        <taxon>Nonomuraea</taxon>
    </lineage>
</organism>
<dbReference type="PANTHER" id="PTHR43441">
    <property type="entry name" value="RIBOSOMAL-PROTEIN-SERINE ACETYLTRANSFERASE"/>
    <property type="match status" value="1"/>
</dbReference>
<evidence type="ECO:0000259" key="1">
    <source>
        <dbReference type="PROSITE" id="PS51186"/>
    </source>
</evidence>
<dbReference type="RefSeq" id="WP_181614823.1">
    <property type="nucleotide sequence ID" value="NZ_BAABAM010000007.1"/>
</dbReference>
<dbReference type="InterPro" id="IPR051908">
    <property type="entry name" value="Ribosomal_N-acetyltransferase"/>
</dbReference>
<accession>A0A7W0HUT1</accession>
<dbReference type="SUPFAM" id="SSF55729">
    <property type="entry name" value="Acyl-CoA N-acyltransferases (Nat)"/>
    <property type="match status" value="2"/>
</dbReference>
<dbReference type="Proteomes" id="UP000530928">
    <property type="component" value="Unassembled WGS sequence"/>
</dbReference>
<feature type="domain" description="N-acetyltransferase" evidence="1">
    <location>
        <begin position="196"/>
        <end position="361"/>
    </location>
</feature>
<dbReference type="InterPro" id="IPR016181">
    <property type="entry name" value="Acyl_CoA_acyltransferase"/>
</dbReference>
<dbReference type="PANTHER" id="PTHR43441:SF10">
    <property type="entry name" value="ACETYLTRANSFERASE"/>
    <property type="match status" value="1"/>
</dbReference>
<gene>
    <name evidence="2" type="ORF">HNR30_007487</name>
</gene>
<evidence type="ECO:0000313" key="2">
    <source>
        <dbReference type="EMBL" id="MBA2896096.1"/>
    </source>
</evidence>
<sequence length="367" mass="40721">MLPRDVISTGDLILRAPSDDDAEAVVRASNDPVTARFLPLLPQPYTAQDAREWIKKTRDRWDEGGADFVISDASGGYLGAVGVPRPDRWGVVEIGYLVAPWARGRGVAARASRAVTDWLFDQGLHRVGLKAEIENVASIRTALAAGFTLEGVQREAKRLRDGRWADWAGFARLAGEPVPDTKPYLPFFDALDDGVVRLEPIGPDDAELFKALLEDEQTARFSVFPVPPMEGLLRRLRSTGFWWATGQRVELAVRDAASGAFAGHIQLANVAQPLGQAMVGYSLMPAFRGRGFMTRAVRMLVEWAFEATPLHRVIAGTDTANTASHRVLERAGFTREFVERELFPREDGKRSDDLSWLRLRPKNDENM</sequence>
<reference evidence="2 3" key="1">
    <citation type="submission" date="2020-07" db="EMBL/GenBank/DDBJ databases">
        <title>Genomic Encyclopedia of Type Strains, Phase IV (KMG-IV): sequencing the most valuable type-strain genomes for metagenomic binning, comparative biology and taxonomic classification.</title>
        <authorList>
            <person name="Goeker M."/>
        </authorList>
    </citation>
    <scope>NUCLEOTIDE SEQUENCE [LARGE SCALE GENOMIC DNA]</scope>
    <source>
        <strain evidence="2 3">DSM 45533</strain>
    </source>
</reference>
<dbReference type="Gene3D" id="3.40.630.30">
    <property type="match status" value="2"/>
</dbReference>
<comment type="caution">
    <text evidence="2">The sequence shown here is derived from an EMBL/GenBank/DDBJ whole genome shotgun (WGS) entry which is preliminary data.</text>
</comment>
<keyword evidence="2" id="KW-0808">Transferase</keyword>
<name>A0A7W0HUT1_9ACTN</name>